<gene>
    <name evidence="7" type="ORF">DPX16_5096</name>
</gene>
<dbReference type="InterPro" id="IPR008999">
    <property type="entry name" value="Actin-crosslinking"/>
</dbReference>
<dbReference type="FunFam" id="2.80.10.50:FF:000010">
    <property type="entry name" value="Fascin"/>
    <property type="match status" value="1"/>
</dbReference>
<dbReference type="GO" id="GO:0030674">
    <property type="term" value="F:protein-macromolecule adaptor activity"/>
    <property type="evidence" value="ECO:0007669"/>
    <property type="project" value="InterPro"/>
</dbReference>
<feature type="domain" description="Fascin-like" evidence="6">
    <location>
        <begin position="268"/>
        <end position="368"/>
    </location>
</feature>
<dbReference type="InterPro" id="IPR010431">
    <property type="entry name" value="Fascin"/>
</dbReference>
<dbReference type="Gene3D" id="2.80.10.50">
    <property type="match status" value="4"/>
</dbReference>
<evidence type="ECO:0000256" key="2">
    <source>
        <dbReference type="ARBA" id="ARBA00007415"/>
    </source>
</evidence>
<comment type="caution">
    <text evidence="7">The sequence shown here is derived from an EMBL/GenBank/DDBJ whole genome shotgun (WGS) entry which is preliminary data.</text>
</comment>
<dbReference type="GO" id="GO:0015629">
    <property type="term" value="C:actin cytoskeleton"/>
    <property type="evidence" value="ECO:0007669"/>
    <property type="project" value="TreeGrafter"/>
</dbReference>
<keyword evidence="8" id="KW-1185">Reference proteome</keyword>
<feature type="domain" description="Fascin-like" evidence="6">
    <location>
        <begin position="457"/>
        <end position="560"/>
    </location>
</feature>
<comment type="subcellular location">
    <subcellularLocation>
        <location evidence="1">Cytoplasm</location>
        <location evidence="1">Cytoskeleton</location>
    </subcellularLocation>
</comment>
<dbReference type="Pfam" id="PF06268">
    <property type="entry name" value="Fascin"/>
    <property type="match status" value="4"/>
</dbReference>
<dbReference type="GO" id="GO:0051017">
    <property type="term" value="P:actin filament bundle assembly"/>
    <property type="evidence" value="ECO:0007669"/>
    <property type="project" value="TreeGrafter"/>
</dbReference>
<reference evidence="7 8" key="1">
    <citation type="submission" date="2018-10" db="EMBL/GenBank/DDBJ databases">
        <title>Genome assembly for a Yunnan-Guizhou Plateau 3E fish, Anabarilius grahami (Regan), and its evolutionary and genetic applications.</title>
        <authorList>
            <person name="Jiang W."/>
        </authorList>
    </citation>
    <scope>NUCLEOTIDE SEQUENCE [LARGE SCALE GENOMIC DNA]</scope>
    <source>
        <strain evidence="7">AG-KIZ</strain>
        <tissue evidence="7">Muscle</tissue>
    </source>
</reference>
<keyword evidence="3" id="KW-0963">Cytoplasm</keyword>
<feature type="domain" description="Fascin-like" evidence="6">
    <location>
        <begin position="143"/>
        <end position="254"/>
    </location>
</feature>
<evidence type="ECO:0000313" key="8">
    <source>
        <dbReference type="Proteomes" id="UP000281406"/>
    </source>
</evidence>
<name>A0A3N0XKV0_ANAGA</name>
<evidence type="ECO:0000259" key="6">
    <source>
        <dbReference type="Pfam" id="PF06268"/>
    </source>
</evidence>
<comment type="similarity">
    <text evidence="2">Belongs to the fascin family.</text>
</comment>
<dbReference type="OrthoDB" id="10259868at2759"/>
<evidence type="ECO:0000256" key="5">
    <source>
        <dbReference type="ARBA" id="ARBA00023212"/>
    </source>
</evidence>
<dbReference type="InterPro" id="IPR024703">
    <property type="entry name" value="Fascin_metazoans"/>
</dbReference>
<dbReference type="CDD" id="cd23348">
    <property type="entry name" value="beta-trefoil_FSCN1_rpt2"/>
    <property type="match status" value="1"/>
</dbReference>
<dbReference type="GO" id="GO:0007163">
    <property type="term" value="P:establishment or maintenance of cell polarity"/>
    <property type="evidence" value="ECO:0007669"/>
    <property type="project" value="TreeGrafter"/>
</dbReference>
<evidence type="ECO:0000256" key="4">
    <source>
        <dbReference type="ARBA" id="ARBA00023203"/>
    </source>
</evidence>
<dbReference type="PANTHER" id="PTHR10551:SF39">
    <property type="entry name" value="FASCIN"/>
    <property type="match status" value="1"/>
</dbReference>
<protein>
    <submittedName>
        <fullName evidence="7">Fascin</fullName>
    </submittedName>
</protein>
<feature type="domain" description="Fascin-like" evidence="6">
    <location>
        <begin position="21"/>
        <end position="134"/>
    </location>
</feature>
<dbReference type="GO" id="GO:0051015">
    <property type="term" value="F:actin filament binding"/>
    <property type="evidence" value="ECO:0007669"/>
    <property type="project" value="InterPro"/>
</dbReference>
<dbReference type="FunFam" id="2.80.10.50:FF:000015">
    <property type="entry name" value="Fascin"/>
    <property type="match status" value="1"/>
</dbReference>
<organism evidence="7 8">
    <name type="scientific">Anabarilius grahami</name>
    <name type="common">Kanglang fish</name>
    <name type="synonym">Barilius grahami</name>
    <dbReference type="NCBI Taxonomy" id="495550"/>
    <lineage>
        <taxon>Eukaryota</taxon>
        <taxon>Metazoa</taxon>
        <taxon>Chordata</taxon>
        <taxon>Craniata</taxon>
        <taxon>Vertebrata</taxon>
        <taxon>Euteleostomi</taxon>
        <taxon>Actinopterygii</taxon>
        <taxon>Neopterygii</taxon>
        <taxon>Teleostei</taxon>
        <taxon>Ostariophysi</taxon>
        <taxon>Cypriniformes</taxon>
        <taxon>Xenocyprididae</taxon>
        <taxon>Xenocypridinae</taxon>
        <taxon>Xenocypridinae incertae sedis</taxon>
        <taxon>Anabarilius</taxon>
    </lineage>
</organism>
<sequence>MSSEGLGETLVIRFGLINANNKYLTAETFGFKINASASSMKKKQVWTLEQSGDHGDSNAVFIKSHLGRYLATDKDGNVTADSEQPGPDCRFLVIAHDDGQWSLQSEPHARYLGGTEDRIECFAQSISPAEKWNVHLAVHPQVNVYSIARKRYAHLCAERNELAVDRDVPWGVDSLLTLVYLDHRYHLQTADNRFLTCSGALTAKPGTGTGFTLEFRAGKVAFRDATGKYIAPTGPTGTMKSGKSARVGKDELFVLEQSHGQVVLTASNERNISMRQGVDLSANQDEESDLEVFQLEMDRETKRCAFRSCNGKYWSLTPSGAIQCSASTKSPSCFFDLEWKGSKVALKASNGKYLAAKKNGQLAAAVDSAAVRCYSSHMVQVGALSSYAAFTPPRIYRNLEMTTRDVIFGAVHILGPGIIRFYDTTINALNIQRSGGEQEEFVLKLINRPLIVLRGEHGFIGCRKQGTGTLDSNRSSYDVFQLEYNNNAYSLRDSVGKYWTVEGDGSVISSSDTSVYFHFEFCDYNKVAIKTQKGKYLKGDHAGVLKASGQAIADATLWEY</sequence>
<dbReference type="GO" id="GO:0005737">
    <property type="term" value="C:cytoplasm"/>
    <property type="evidence" value="ECO:0007669"/>
    <property type="project" value="TreeGrafter"/>
</dbReference>
<dbReference type="AlphaFoldDB" id="A0A3N0XKV0"/>
<dbReference type="EMBL" id="RJVU01070129">
    <property type="protein sequence ID" value="ROI62423.1"/>
    <property type="molecule type" value="Genomic_DNA"/>
</dbReference>
<keyword evidence="4" id="KW-0009">Actin-binding</keyword>
<dbReference type="InterPro" id="IPR022768">
    <property type="entry name" value="Fascin-like_dom"/>
</dbReference>
<dbReference type="PANTHER" id="PTHR10551">
    <property type="entry name" value="FASCIN"/>
    <property type="match status" value="1"/>
</dbReference>
<evidence type="ECO:0000256" key="3">
    <source>
        <dbReference type="ARBA" id="ARBA00022490"/>
    </source>
</evidence>
<evidence type="ECO:0000313" key="7">
    <source>
        <dbReference type="EMBL" id="ROI62423.1"/>
    </source>
</evidence>
<dbReference type="FunFam" id="2.80.10.50:FF:000030">
    <property type="entry name" value="Fascin"/>
    <property type="match status" value="1"/>
</dbReference>
<dbReference type="SUPFAM" id="SSF50405">
    <property type="entry name" value="Actin-crosslinking proteins"/>
    <property type="match status" value="4"/>
</dbReference>
<accession>A0A3N0XKV0</accession>
<proteinExistence type="inferred from homology"/>
<evidence type="ECO:0000256" key="1">
    <source>
        <dbReference type="ARBA" id="ARBA00004245"/>
    </source>
</evidence>
<dbReference type="GO" id="GO:0016477">
    <property type="term" value="P:cell migration"/>
    <property type="evidence" value="ECO:0007669"/>
    <property type="project" value="TreeGrafter"/>
</dbReference>
<dbReference type="Proteomes" id="UP000281406">
    <property type="component" value="Unassembled WGS sequence"/>
</dbReference>
<keyword evidence="5" id="KW-0206">Cytoskeleton</keyword>
<dbReference type="CDD" id="cd23344">
    <property type="entry name" value="beta-trefoil_FSCN1_rpt1"/>
    <property type="match status" value="1"/>
</dbReference>
<dbReference type="PIRSF" id="PIRSF005682">
    <property type="entry name" value="Fascin"/>
    <property type="match status" value="1"/>
</dbReference>